<dbReference type="SUPFAM" id="SSF56112">
    <property type="entry name" value="Protein kinase-like (PK-like)"/>
    <property type="match status" value="1"/>
</dbReference>
<evidence type="ECO:0000313" key="1">
    <source>
        <dbReference type="EMBL" id="QJP07399.1"/>
    </source>
</evidence>
<protein>
    <submittedName>
        <fullName evidence="1">Toluene tolerance protein</fullName>
    </submittedName>
</protein>
<name>A0A7Z3GP70_9PSED</name>
<dbReference type="EMBL" id="CP048833">
    <property type="protein sequence ID" value="QJP07399.1"/>
    <property type="molecule type" value="Genomic_DNA"/>
</dbReference>
<organism evidence="1 2">
    <name type="scientific">Pseudomonas multiresinivorans</name>
    <dbReference type="NCBI Taxonomy" id="95301"/>
    <lineage>
        <taxon>Bacteria</taxon>
        <taxon>Pseudomonadati</taxon>
        <taxon>Pseudomonadota</taxon>
        <taxon>Gammaproteobacteria</taxon>
        <taxon>Pseudomonadales</taxon>
        <taxon>Pseudomonadaceae</taxon>
        <taxon>Pseudomonas</taxon>
    </lineage>
</organism>
<evidence type="ECO:0000313" key="2">
    <source>
        <dbReference type="Proteomes" id="UP000502549"/>
    </source>
</evidence>
<dbReference type="Pfam" id="PF06293">
    <property type="entry name" value="Kdo"/>
    <property type="match status" value="1"/>
</dbReference>
<dbReference type="KEGG" id="pmui:G4G71_05685"/>
<sequence length="217" mass="24223">MQDLALSAYEALRAGAQVLEADKHGDKVLCLADGNFLKLFRRKRLISSAALYPYAQRFADNTETLQRLAVPCPRIIAVYRIAEIARDAVHYQPLPGDTLRQVIAAGEADTHLAAQLGELIAELHDQGVYFRSLHLGNVVKTPEGTLGLIDLADMKKHRRALSRQQRKRNFAHMLRYDSDRQWLLAGGHTSGLARAYLASSRVRWSQQELEAILSAAP</sequence>
<gene>
    <name evidence="1" type="ORF">G4G71_05685</name>
</gene>
<dbReference type="AlphaFoldDB" id="A0A7Z3GP70"/>
<accession>A0A7Z3GP70</accession>
<keyword evidence="2" id="KW-1185">Reference proteome</keyword>
<dbReference type="RefSeq" id="WP_169936014.1">
    <property type="nucleotide sequence ID" value="NZ_CP048833.1"/>
</dbReference>
<dbReference type="Gene3D" id="1.10.510.10">
    <property type="entry name" value="Transferase(Phosphotransferase) domain 1"/>
    <property type="match status" value="1"/>
</dbReference>
<dbReference type="Proteomes" id="UP000502549">
    <property type="component" value="Chromosome"/>
</dbReference>
<reference evidence="1 2" key="1">
    <citation type="submission" date="2020-02" db="EMBL/GenBank/DDBJ databases">
        <title>Complete genome sequence of Pseudomonas multiresinivorans ORNL1.</title>
        <authorList>
            <person name="Podar M."/>
        </authorList>
    </citation>
    <scope>NUCLEOTIDE SEQUENCE [LARGE SCALE GENOMIC DNA]</scope>
    <source>
        <strain evidence="2">populi</strain>
    </source>
</reference>
<dbReference type="InterPro" id="IPR011009">
    <property type="entry name" value="Kinase-like_dom_sf"/>
</dbReference>
<proteinExistence type="predicted"/>